<name>A0A8J2K9M5_9HEXA</name>
<reference evidence="1" key="1">
    <citation type="submission" date="2021-06" db="EMBL/GenBank/DDBJ databases">
        <authorList>
            <person name="Hodson N. C."/>
            <person name="Mongue J. A."/>
            <person name="Jaron S. K."/>
        </authorList>
    </citation>
    <scope>NUCLEOTIDE SEQUENCE</scope>
</reference>
<evidence type="ECO:0000313" key="1">
    <source>
        <dbReference type="EMBL" id="CAG7785671.1"/>
    </source>
</evidence>
<dbReference type="Proteomes" id="UP000708208">
    <property type="component" value="Unassembled WGS sequence"/>
</dbReference>
<dbReference type="EMBL" id="CAJVCH010300803">
    <property type="protein sequence ID" value="CAG7785671.1"/>
    <property type="molecule type" value="Genomic_DNA"/>
</dbReference>
<dbReference type="AlphaFoldDB" id="A0A8J2K9M5"/>
<evidence type="ECO:0000313" key="2">
    <source>
        <dbReference type="Proteomes" id="UP000708208"/>
    </source>
</evidence>
<accession>A0A8J2K9M5</accession>
<feature type="non-terminal residue" evidence="1">
    <location>
        <position position="38"/>
    </location>
</feature>
<sequence>AGEDFQKNVNINDEELWSYNWVREISKPSYGRDERTVA</sequence>
<comment type="caution">
    <text evidence="1">The sequence shown here is derived from an EMBL/GenBank/DDBJ whole genome shotgun (WGS) entry which is preliminary data.</text>
</comment>
<keyword evidence="2" id="KW-1185">Reference proteome</keyword>
<protein>
    <submittedName>
        <fullName evidence="1">Uncharacterized protein</fullName>
    </submittedName>
</protein>
<proteinExistence type="predicted"/>
<organism evidence="1 2">
    <name type="scientific">Allacma fusca</name>
    <dbReference type="NCBI Taxonomy" id="39272"/>
    <lineage>
        <taxon>Eukaryota</taxon>
        <taxon>Metazoa</taxon>
        <taxon>Ecdysozoa</taxon>
        <taxon>Arthropoda</taxon>
        <taxon>Hexapoda</taxon>
        <taxon>Collembola</taxon>
        <taxon>Symphypleona</taxon>
        <taxon>Sminthuridae</taxon>
        <taxon>Allacma</taxon>
    </lineage>
</organism>
<gene>
    <name evidence="1" type="ORF">AFUS01_LOCUS24282</name>
</gene>